<evidence type="ECO:0000313" key="7">
    <source>
        <dbReference type="EMBL" id="MDN4598940.1"/>
    </source>
</evidence>
<evidence type="ECO:0000259" key="6">
    <source>
        <dbReference type="Pfam" id="PF01979"/>
    </source>
</evidence>
<reference evidence="7" key="1">
    <citation type="submission" date="2023-03" db="EMBL/GenBank/DDBJ databases">
        <title>MT1 and MT2 Draft Genomes of Novel Species.</title>
        <authorList>
            <person name="Venkateswaran K."/>
        </authorList>
    </citation>
    <scope>NUCLEOTIDE SEQUENCE</scope>
    <source>
        <strain evidence="7">F6_8S_P_1A</strain>
    </source>
</reference>
<sequence>MTGGDHLIHSARLVDGGTVADDAWVRFSGGAVAAVGSGPSWRSEPAVATTDAAGAWLTAGFVDIHGHGGVGASFDDGGESIARGLDLHQRHGTTRAVISLVTASVAELAGRVRGVAALMASDPRILGSHLEGPFLDAGHKGAHEPSLLRPATRADIDTLLEAARGTLRQITVAPELPGGMDAVRAFADAGVAVAVGHTGADYAQALAAFEAGASILTHAFNAMPGLHHRAPGPVAAAARTPGVTLEVVGDGVHVHPEVVRMLFASAPGRMALVTDAMAAAGSQDGDYVLGSLAVEVRGGIARLAGGGSIAGSTLTLDDALRRTVREADVPVAEAVRAVTETPAAAVGRGHDLGRLVPGYAADAVLLDDDFGVRAVWRDGVQVV</sequence>
<dbReference type="EMBL" id="JAROCB010000005">
    <property type="protein sequence ID" value="MDN4598940.1"/>
    <property type="molecule type" value="Genomic_DNA"/>
</dbReference>
<name>A0ABT8J1H1_9MICO</name>
<keyword evidence="2" id="KW-0479">Metal-binding</keyword>
<dbReference type="Proteomes" id="UP001174210">
    <property type="component" value="Unassembled WGS sequence"/>
</dbReference>
<proteinExistence type="inferred from homology"/>
<keyword evidence="3 5" id="KW-0378">Hydrolase</keyword>
<evidence type="ECO:0000256" key="4">
    <source>
        <dbReference type="ARBA" id="ARBA00023277"/>
    </source>
</evidence>
<dbReference type="NCBIfam" id="TIGR00221">
    <property type="entry name" value="nagA"/>
    <property type="match status" value="1"/>
</dbReference>
<dbReference type="PIRSF" id="PIRSF038994">
    <property type="entry name" value="NagA"/>
    <property type="match status" value="1"/>
</dbReference>
<dbReference type="RefSeq" id="WP_301220285.1">
    <property type="nucleotide sequence ID" value="NZ_JAROCB010000005.1"/>
</dbReference>
<comment type="similarity">
    <text evidence="1 5">Belongs to the metallo-dependent hydrolases superfamily. NagA family.</text>
</comment>
<dbReference type="InterPro" id="IPR003764">
    <property type="entry name" value="GlcNAc_6-P_deAcase"/>
</dbReference>
<dbReference type="Gene3D" id="2.30.40.10">
    <property type="entry name" value="Urease, subunit C, domain 1"/>
    <property type="match status" value="1"/>
</dbReference>
<evidence type="ECO:0000313" key="8">
    <source>
        <dbReference type="Proteomes" id="UP001174210"/>
    </source>
</evidence>
<dbReference type="Gene3D" id="3.20.20.140">
    <property type="entry name" value="Metal-dependent hydrolases"/>
    <property type="match status" value="1"/>
</dbReference>
<dbReference type="InterPro" id="IPR011059">
    <property type="entry name" value="Metal-dep_hydrolase_composite"/>
</dbReference>
<dbReference type="PANTHER" id="PTHR11113">
    <property type="entry name" value="N-ACETYLGLUCOSAMINE-6-PHOSPHATE DEACETYLASE"/>
    <property type="match status" value="1"/>
</dbReference>
<keyword evidence="8" id="KW-1185">Reference proteome</keyword>
<gene>
    <name evidence="7" type="primary">nagA</name>
    <name evidence="7" type="ORF">P5G59_17435</name>
</gene>
<comment type="caution">
    <text evidence="7">The sequence shown here is derived from an EMBL/GenBank/DDBJ whole genome shotgun (WGS) entry which is preliminary data.</text>
</comment>
<dbReference type="GO" id="GO:0008448">
    <property type="term" value="F:N-acetylglucosamine-6-phosphate deacetylase activity"/>
    <property type="evidence" value="ECO:0007669"/>
    <property type="project" value="UniProtKB-EC"/>
</dbReference>
<protein>
    <submittedName>
        <fullName evidence="7">N-acetylglucosamine-6-phosphate deacetylase</fullName>
        <ecNumber evidence="7">3.5.1.25</ecNumber>
    </submittedName>
</protein>
<evidence type="ECO:0000256" key="5">
    <source>
        <dbReference type="PIRNR" id="PIRNR038994"/>
    </source>
</evidence>
<dbReference type="CDD" id="cd00854">
    <property type="entry name" value="NagA"/>
    <property type="match status" value="1"/>
</dbReference>
<organism evidence="7 8">
    <name type="scientific">Leifsonia virtsii</name>
    <dbReference type="NCBI Taxonomy" id="3035915"/>
    <lineage>
        <taxon>Bacteria</taxon>
        <taxon>Bacillati</taxon>
        <taxon>Actinomycetota</taxon>
        <taxon>Actinomycetes</taxon>
        <taxon>Micrococcales</taxon>
        <taxon>Microbacteriaceae</taxon>
        <taxon>Leifsonia</taxon>
    </lineage>
</organism>
<dbReference type="InterPro" id="IPR006680">
    <property type="entry name" value="Amidohydro-rel"/>
</dbReference>
<dbReference type="PANTHER" id="PTHR11113:SF14">
    <property type="entry name" value="N-ACETYLGLUCOSAMINE-6-PHOSPHATE DEACETYLASE"/>
    <property type="match status" value="1"/>
</dbReference>
<evidence type="ECO:0000256" key="3">
    <source>
        <dbReference type="ARBA" id="ARBA00022801"/>
    </source>
</evidence>
<dbReference type="Pfam" id="PF01979">
    <property type="entry name" value="Amidohydro_1"/>
    <property type="match status" value="1"/>
</dbReference>
<dbReference type="SUPFAM" id="SSF51338">
    <property type="entry name" value="Composite domain of metallo-dependent hydrolases"/>
    <property type="match status" value="1"/>
</dbReference>
<dbReference type="SUPFAM" id="SSF51556">
    <property type="entry name" value="Metallo-dependent hydrolases"/>
    <property type="match status" value="1"/>
</dbReference>
<keyword evidence="4 5" id="KW-0119">Carbohydrate metabolism</keyword>
<dbReference type="EC" id="3.5.1.25" evidence="7"/>
<evidence type="ECO:0000256" key="1">
    <source>
        <dbReference type="ARBA" id="ARBA00010716"/>
    </source>
</evidence>
<dbReference type="InterPro" id="IPR032466">
    <property type="entry name" value="Metal_Hydrolase"/>
</dbReference>
<feature type="domain" description="Amidohydrolase-related" evidence="6">
    <location>
        <begin position="57"/>
        <end position="382"/>
    </location>
</feature>
<accession>A0ABT8J1H1</accession>
<evidence type="ECO:0000256" key="2">
    <source>
        <dbReference type="ARBA" id="ARBA00022723"/>
    </source>
</evidence>